<protein>
    <submittedName>
        <fullName evidence="2">Uncharacterized protein</fullName>
    </submittedName>
</protein>
<feature type="coiled-coil region" evidence="1">
    <location>
        <begin position="5"/>
        <end position="39"/>
    </location>
</feature>
<organism evidence="2 3">
    <name type="scientific">Thermocladium modestius</name>
    <dbReference type="NCBI Taxonomy" id="62609"/>
    <lineage>
        <taxon>Archaea</taxon>
        <taxon>Thermoproteota</taxon>
        <taxon>Thermoprotei</taxon>
        <taxon>Thermoproteales</taxon>
        <taxon>Thermoproteaceae</taxon>
        <taxon>Thermocladium</taxon>
    </lineage>
</organism>
<dbReference type="EMBL" id="BMNL01000001">
    <property type="protein sequence ID" value="GGP19396.1"/>
    <property type="molecule type" value="Genomic_DNA"/>
</dbReference>
<gene>
    <name evidence="2" type="ORF">GCM10007981_02910</name>
</gene>
<evidence type="ECO:0000313" key="2">
    <source>
        <dbReference type="EMBL" id="GGP19396.1"/>
    </source>
</evidence>
<dbReference type="RefSeq" id="WP_075059538.1">
    <property type="nucleotide sequence ID" value="NZ_BMNL01000001.1"/>
</dbReference>
<keyword evidence="1" id="KW-0175">Coiled coil</keyword>
<name>A0A830GS17_9CREN</name>
<evidence type="ECO:0000313" key="3">
    <source>
        <dbReference type="Proteomes" id="UP000610960"/>
    </source>
</evidence>
<dbReference type="AlphaFoldDB" id="A0A830GS17"/>
<reference evidence="2" key="2">
    <citation type="submission" date="2020-09" db="EMBL/GenBank/DDBJ databases">
        <authorList>
            <person name="Sun Q."/>
            <person name="Ohkuma M."/>
        </authorList>
    </citation>
    <scope>NUCLEOTIDE SEQUENCE</scope>
    <source>
        <strain evidence="2">JCM 10088</strain>
    </source>
</reference>
<proteinExistence type="predicted"/>
<comment type="caution">
    <text evidence="2">The sequence shown here is derived from an EMBL/GenBank/DDBJ whole genome shotgun (WGS) entry which is preliminary data.</text>
</comment>
<dbReference type="Proteomes" id="UP000610960">
    <property type="component" value="Unassembled WGS sequence"/>
</dbReference>
<keyword evidence="3" id="KW-1185">Reference proteome</keyword>
<sequence>MLVRLYKASTALQEIEDELAELSEVKVRLESLMQREEINSDFEKKLQRITSIRNIEYTSSSISGNLSIYIIPASTHLLGKLKTIRDEITEYINQLDKVRNLLSKIDNIDQVGFILVMIGDKKPKVVIMP</sequence>
<evidence type="ECO:0000256" key="1">
    <source>
        <dbReference type="SAM" id="Coils"/>
    </source>
</evidence>
<accession>A0A830GS17</accession>
<reference evidence="2" key="1">
    <citation type="journal article" date="2014" name="Int. J. Syst. Evol. Microbiol.">
        <title>Complete genome sequence of Corynebacterium casei LMG S-19264T (=DSM 44701T), isolated from a smear-ripened cheese.</title>
        <authorList>
            <consortium name="US DOE Joint Genome Institute (JGI-PGF)"/>
            <person name="Walter F."/>
            <person name="Albersmeier A."/>
            <person name="Kalinowski J."/>
            <person name="Ruckert C."/>
        </authorList>
    </citation>
    <scope>NUCLEOTIDE SEQUENCE</scope>
    <source>
        <strain evidence="2">JCM 10088</strain>
    </source>
</reference>